<dbReference type="SUPFAM" id="SSF81383">
    <property type="entry name" value="F-box domain"/>
    <property type="match status" value="1"/>
</dbReference>
<feature type="domain" description="F-box" evidence="3">
    <location>
        <begin position="96"/>
        <end position="143"/>
    </location>
</feature>
<dbReference type="GeneID" id="107891407"/>
<evidence type="ECO:0000256" key="2">
    <source>
        <dbReference type="SAM" id="Phobius"/>
    </source>
</evidence>
<gene>
    <name evidence="5" type="primary">LOC107891407</name>
</gene>
<evidence type="ECO:0000313" key="4">
    <source>
        <dbReference type="Proteomes" id="UP000818029"/>
    </source>
</evidence>
<proteinExistence type="predicted"/>
<evidence type="ECO:0000256" key="1">
    <source>
        <dbReference type="SAM" id="MobiDB-lite"/>
    </source>
</evidence>
<evidence type="ECO:0000259" key="3">
    <source>
        <dbReference type="PROSITE" id="PS50181"/>
    </source>
</evidence>
<dbReference type="Pfam" id="PF12937">
    <property type="entry name" value="F-box-like"/>
    <property type="match status" value="1"/>
</dbReference>
<dbReference type="Proteomes" id="UP000818029">
    <property type="component" value="Chromosome D03"/>
</dbReference>
<protein>
    <submittedName>
        <fullName evidence="5">Uncharacterized protein isoform X1</fullName>
    </submittedName>
</protein>
<dbReference type="InterPro" id="IPR001810">
    <property type="entry name" value="F-box_dom"/>
</dbReference>
<evidence type="ECO:0000313" key="5">
    <source>
        <dbReference type="RefSeq" id="XP_040945604.1"/>
    </source>
</evidence>
<dbReference type="PROSITE" id="PS50181">
    <property type="entry name" value="FBOX"/>
    <property type="match status" value="1"/>
</dbReference>
<organism evidence="4 5">
    <name type="scientific">Gossypium hirsutum</name>
    <name type="common">Upland cotton</name>
    <name type="synonym">Gossypium mexicanum</name>
    <dbReference type="NCBI Taxonomy" id="3635"/>
    <lineage>
        <taxon>Eukaryota</taxon>
        <taxon>Viridiplantae</taxon>
        <taxon>Streptophyta</taxon>
        <taxon>Embryophyta</taxon>
        <taxon>Tracheophyta</taxon>
        <taxon>Spermatophyta</taxon>
        <taxon>Magnoliopsida</taxon>
        <taxon>eudicotyledons</taxon>
        <taxon>Gunneridae</taxon>
        <taxon>Pentapetalae</taxon>
        <taxon>rosids</taxon>
        <taxon>malvids</taxon>
        <taxon>Malvales</taxon>
        <taxon>Malvaceae</taxon>
        <taxon>Malvoideae</taxon>
        <taxon>Gossypium</taxon>
    </lineage>
</organism>
<sequence length="167" mass="18612">MASTKKYIYTIDDGCFHAAHLLLLVVSCSSTLGAIGWGLQGATSGMEDAKDQIVQESKNSTLPSQDEKNPFVPGREIPPDAQDQIQRFYHDCGVRAEGHEGTPHEALILALGYLGVRDLFLIENVCTSLRSVFQNDPLLWRDILINPPPNEKITDDVLLQNNWLRPR</sequence>
<dbReference type="PROSITE" id="PS51257">
    <property type="entry name" value="PROKAR_LIPOPROTEIN"/>
    <property type="match status" value="1"/>
</dbReference>
<reference evidence="4" key="1">
    <citation type="journal article" date="2020" name="Nat. Genet.">
        <title>Genomic diversifications of five Gossypium allopolyploid species and their impact on cotton improvement.</title>
        <authorList>
            <person name="Chen Z.J."/>
            <person name="Sreedasyam A."/>
            <person name="Ando A."/>
            <person name="Song Q."/>
            <person name="De Santiago L.M."/>
            <person name="Hulse-Kemp A.M."/>
            <person name="Ding M."/>
            <person name="Ye W."/>
            <person name="Kirkbride R.C."/>
            <person name="Jenkins J."/>
            <person name="Plott C."/>
            <person name="Lovell J."/>
            <person name="Lin Y.M."/>
            <person name="Vaughn R."/>
            <person name="Liu B."/>
            <person name="Simpson S."/>
            <person name="Scheffler B.E."/>
            <person name="Wen L."/>
            <person name="Saski C.A."/>
            <person name="Grover C.E."/>
            <person name="Hu G."/>
            <person name="Conover J.L."/>
            <person name="Carlson J.W."/>
            <person name="Shu S."/>
            <person name="Boston L.B."/>
            <person name="Williams M."/>
            <person name="Peterson D.G."/>
            <person name="McGee K."/>
            <person name="Jones D.C."/>
            <person name="Wendel J.F."/>
            <person name="Stelly D.M."/>
            <person name="Grimwood J."/>
            <person name="Schmutz J."/>
        </authorList>
    </citation>
    <scope>NUCLEOTIDE SEQUENCE [LARGE SCALE GENOMIC DNA]</scope>
    <source>
        <strain evidence="4">cv. TM-1</strain>
    </source>
</reference>
<dbReference type="RefSeq" id="XP_040945604.1">
    <property type="nucleotide sequence ID" value="XM_041089670.1"/>
</dbReference>
<keyword evidence="2" id="KW-0812">Transmembrane</keyword>
<keyword evidence="2" id="KW-1133">Transmembrane helix</keyword>
<dbReference type="InterPro" id="IPR036047">
    <property type="entry name" value="F-box-like_dom_sf"/>
</dbReference>
<name>A0ABM2ZSH4_GOSHI</name>
<feature type="region of interest" description="Disordered" evidence="1">
    <location>
        <begin position="56"/>
        <end position="77"/>
    </location>
</feature>
<feature type="transmembrane region" description="Helical" evidence="2">
    <location>
        <begin position="21"/>
        <end position="39"/>
    </location>
</feature>
<keyword evidence="2" id="KW-0472">Membrane</keyword>
<keyword evidence="4" id="KW-1185">Reference proteome</keyword>
<accession>A0ABM2ZSH4</accession>
<reference evidence="5" key="2">
    <citation type="submission" date="2025-08" db="UniProtKB">
        <authorList>
            <consortium name="RefSeq"/>
        </authorList>
    </citation>
    <scope>IDENTIFICATION</scope>
</reference>